<evidence type="ECO:0000259" key="2">
    <source>
        <dbReference type="SMART" id="SM00245"/>
    </source>
</evidence>
<dbReference type="PATRIC" id="fig|362787.3.peg.994"/>
<dbReference type="PANTHER" id="PTHR32060:SF30">
    <property type="entry name" value="CARBOXY-TERMINAL PROCESSING PROTEASE CTPA"/>
    <property type="match status" value="1"/>
</dbReference>
<dbReference type="GO" id="GO:0030288">
    <property type="term" value="C:outer membrane-bounded periplasmic space"/>
    <property type="evidence" value="ECO:0007669"/>
    <property type="project" value="TreeGrafter"/>
</dbReference>
<evidence type="ECO:0000313" key="3">
    <source>
        <dbReference type="EMBL" id="KIC72101.1"/>
    </source>
</evidence>
<dbReference type="GO" id="GO:0008236">
    <property type="term" value="F:serine-type peptidase activity"/>
    <property type="evidence" value="ECO:0007669"/>
    <property type="project" value="InterPro"/>
</dbReference>
<dbReference type="Gene3D" id="3.90.226.10">
    <property type="entry name" value="2-enoyl-CoA Hydratase, Chain A, domain 1"/>
    <property type="match status" value="1"/>
</dbReference>
<evidence type="ECO:0000256" key="1">
    <source>
        <dbReference type="SAM" id="SignalP"/>
    </source>
</evidence>
<dbReference type="EMBL" id="JSAN01000063">
    <property type="protein sequence ID" value="KIC72101.1"/>
    <property type="molecule type" value="Genomic_DNA"/>
</dbReference>
<dbReference type="GO" id="GO:0007165">
    <property type="term" value="P:signal transduction"/>
    <property type="evidence" value="ECO:0007669"/>
    <property type="project" value="TreeGrafter"/>
</dbReference>
<sequence>MSFKPEKVEMNNFFLNTFRSCAIFVLFYASLSFASTEDIKKESMIEDLKMIKHVFDVGYAPLEWKKNYTGLNLDEELNKSIDLILSNPTLTHKDFQRIVKNFLASTKDYHVDVIFFSTETATLPFDVKGVNNRYFITWIDELKLPPSTYTIKVGDEIIEFDGRPLVDVIEELKQHGSKNSNPLTDQALAEIKLTNRLGWLGDNIPQGPVTIKVHSRSKEVPLSYQLIWDYRPELIFSPSFFLQTVESFFPNKKISVRSPCMTMMNLTHRKMMSETKRDGTLCARKSFIPTLGPRVWMFDKIDKEKEISWYAYIYKISEEEKIGYIRIPHYIGYKEESKEFGELLNYLEQKTDALVIDQVHNGGGYASFQYELASMLALNPLKTPKHQMKITQKDVLTAYQILDVIEKIQQGIDDEIEEGPIDYQHLLFLKAFYEFTIQEWDGQRTLTDPTHLEGCDWINPHSDYRYTKPILMLINELDFSGGDFMPAIMQDNQRAVLFGTRTSGAGGFVLQASFPNNNGIAAFSYTGSIAERPETLLKIENLGVTPDIVYSLTVDDLQNGYQGYKAAVNEAIQALIKKK</sequence>
<dbReference type="CDD" id="cd07563">
    <property type="entry name" value="Peptidase_S41_IRBP"/>
    <property type="match status" value="1"/>
</dbReference>
<dbReference type="SUPFAM" id="SSF52096">
    <property type="entry name" value="ClpP/crotonase"/>
    <property type="match status" value="1"/>
</dbReference>
<dbReference type="Proteomes" id="UP000031465">
    <property type="component" value="Unassembled WGS sequence"/>
</dbReference>
<comment type="caution">
    <text evidence="3">The sequence shown here is derived from an EMBL/GenBank/DDBJ whole genome shotgun (WGS) entry which is preliminary data.</text>
</comment>
<feature type="chain" id="PRO_5002133933" description="Tail specific protease domain-containing protein" evidence="1">
    <location>
        <begin position="35"/>
        <end position="579"/>
    </location>
</feature>
<dbReference type="InterPro" id="IPR029045">
    <property type="entry name" value="ClpP/crotonase-like_dom_sf"/>
</dbReference>
<name>A0A0C1JNL3_9BACT</name>
<feature type="domain" description="Tail specific protease" evidence="2">
    <location>
        <begin position="348"/>
        <end position="551"/>
    </location>
</feature>
<organism evidence="3 4">
    <name type="scientific">Candidatus Protochlamydia amoebophila</name>
    <dbReference type="NCBI Taxonomy" id="362787"/>
    <lineage>
        <taxon>Bacteria</taxon>
        <taxon>Pseudomonadati</taxon>
        <taxon>Chlamydiota</taxon>
        <taxon>Chlamydiia</taxon>
        <taxon>Parachlamydiales</taxon>
        <taxon>Parachlamydiaceae</taxon>
        <taxon>Candidatus Protochlamydia</taxon>
    </lineage>
</organism>
<dbReference type="InterPro" id="IPR005151">
    <property type="entry name" value="Tail-specific_protease"/>
</dbReference>
<dbReference type="SMART" id="SM00245">
    <property type="entry name" value="TSPc"/>
    <property type="match status" value="1"/>
</dbReference>
<accession>A0A0C1JNL3</accession>
<dbReference type="GO" id="GO:0004175">
    <property type="term" value="F:endopeptidase activity"/>
    <property type="evidence" value="ECO:0007669"/>
    <property type="project" value="TreeGrafter"/>
</dbReference>
<dbReference type="Gene3D" id="1.20.920.70">
    <property type="match status" value="1"/>
</dbReference>
<dbReference type="InterPro" id="IPR041126">
    <property type="entry name" value="CPAF_PDZ"/>
</dbReference>
<feature type="signal peptide" evidence="1">
    <location>
        <begin position="1"/>
        <end position="34"/>
    </location>
</feature>
<dbReference type="GO" id="GO:0006508">
    <property type="term" value="P:proteolysis"/>
    <property type="evidence" value="ECO:0007669"/>
    <property type="project" value="InterPro"/>
</dbReference>
<dbReference type="Pfam" id="PF17816">
    <property type="entry name" value="PDZ_4"/>
    <property type="match status" value="1"/>
</dbReference>
<protein>
    <recommendedName>
        <fullName evidence="2">Tail specific protease domain-containing protein</fullName>
    </recommendedName>
</protein>
<dbReference type="AlphaFoldDB" id="A0A0C1JNL3"/>
<proteinExistence type="predicted"/>
<evidence type="ECO:0000313" key="4">
    <source>
        <dbReference type="Proteomes" id="UP000031465"/>
    </source>
</evidence>
<dbReference type="NCBIfam" id="NF033424">
    <property type="entry name" value="chlamy_CPAF"/>
    <property type="match status" value="1"/>
</dbReference>
<reference evidence="3 4" key="1">
    <citation type="journal article" date="2014" name="Mol. Biol. Evol.">
        <title>Massive expansion of Ubiquitination-related gene families within the Chlamydiae.</title>
        <authorList>
            <person name="Domman D."/>
            <person name="Collingro A."/>
            <person name="Lagkouvardos I."/>
            <person name="Gehre L."/>
            <person name="Weinmaier T."/>
            <person name="Rattei T."/>
            <person name="Subtil A."/>
            <person name="Horn M."/>
        </authorList>
    </citation>
    <scope>NUCLEOTIDE SEQUENCE [LARGE SCALE GENOMIC DNA]</scope>
    <source>
        <strain evidence="3 4">EI2</strain>
    </source>
</reference>
<keyword evidence="1" id="KW-0732">Signal</keyword>
<dbReference type="PANTHER" id="PTHR32060">
    <property type="entry name" value="TAIL-SPECIFIC PROTEASE"/>
    <property type="match status" value="1"/>
</dbReference>
<dbReference type="Pfam" id="PF03572">
    <property type="entry name" value="Peptidase_S41"/>
    <property type="match status" value="1"/>
</dbReference>
<gene>
    <name evidence="3" type="ORF">DB44_CQ00020</name>
</gene>